<dbReference type="EMBL" id="MTYJ01000018">
    <property type="protein sequence ID" value="OQV22286.1"/>
    <property type="molecule type" value="Genomic_DNA"/>
</dbReference>
<sequence>MAKYLLHDMQAMLRGIKQVAQISLKIQAAEINERVCQSSLRPRWSNLASSSASSPASSSSPRSSFNVQEIASRAGAVLRGLEEQVKIVAGIQAPAPILAFDNGFTLYSDKIGSAQNRATRDHPTTADIDDENGHGKPEGEAGKAAKRAEKFMNPPVAPLDESDVSVLANNSLEGDDSHNLKNFNNGSLDAAEAEGKEETSHLKQDRFSKDSKKTFIDSGGDNLFRPENLKKISKRFYSSLAGSGGGDGRKPSSAKPVILPTVEKQT</sequence>
<gene>
    <name evidence="2" type="ORF">BV898_03788</name>
</gene>
<dbReference type="OrthoDB" id="10619129at2759"/>
<feature type="region of interest" description="Disordered" evidence="1">
    <location>
        <begin position="46"/>
        <end position="65"/>
    </location>
</feature>
<name>A0A1W0X471_HYPEX</name>
<organism evidence="2 3">
    <name type="scientific">Hypsibius exemplaris</name>
    <name type="common">Freshwater tardigrade</name>
    <dbReference type="NCBI Taxonomy" id="2072580"/>
    <lineage>
        <taxon>Eukaryota</taxon>
        <taxon>Metazoa</taxon>
        <taxon>Ecdysozoa</taxon>
        <taxon>Tardigrada</taxon>
        <taxon>Eutardigrada</taxon>
        <taxon>Parachela</taxon>
        <taxon>Hypsibioidea</taxon>
        <taxon>Hypsibiidae</taxon>
        <taxon>Hypsibius</taxon>
    </lineage>
</organism>
<feature type="region of interest" description="Disordered" evidence="1">
    <location>
        <begin position="115"/>
        <end position="146"/>
    </location>
</feature>
<feature type="non-terminal residue" evidence="2">
    <location>
        <position position="1"/>
    </location>
</feature>
<evidence type="ECO:0000256" key="1">
    <source>
        <dbReference type="SAM" id="MobiDB-lite"/>
    </source>
</evidence>
<comment type="caution">
    <text evidence="2">The sequence shown here is derived from an EMBL/GenBank/DDBJ whole genome shotgun (WGS) entry which is preliminary data.</text>
</comment>
<proteinExistence type="predicted"/>
<feature type="region of interest" description="Disordered" evidence="1">
    <location>
        <begin position="238"/>
        <end position="266"/>
    </location>
</feature>
<evidence type="ECO:0000313" key="2">
    <source>
        <dbReference type="EMBL" id="OQV22286.1"/>
    </source>
</evidence>
<dbReference type="AlphaFoldDB" id="A0A1W0X471"/>
<accession>A0A1W0X471</accession>
<reference evidence="3" key="1">
    <citation type="submission" date="2017-01" db="EMBL/GenBank/DDBJ databases">
        <title>Comparative genomics of anhydrobiosis in the tardigrade Hypsibius dujardini.</title>
        <authorList>
            <person name="Yoshida Y."/>
            <person name="Koutsovoulos G."/>
            <person name="Laetsch D."/>
            <person name="Stevens L."/>
            <person name="Kumar S."/>
            <person name="Horikawa D."/>
            <person name="Ishino K."/>
            <person name="Komine S."/>
            <person name="Tomita M."/>
            <person name="Blaxter M."/>
            <person name="Arakawa K."/>
        </authorList>
    </citation>
    <scope>NUCLEOTIDE SEQUENCE [LARGE SCALE GENOMIC DNA]</scope>
    <source>
        <strain evidence="3">Z151</strain>
    </source>
</reference>
<keyword evidence="3" id="KW-1185">Reference proteome</keyword>
<protein>
    <submittedName>
        <fullName evidence="2">Uncharacterized protein</fullName>
    </submittedName>
</protein>
<feature type="compositionally biased region" description="Low complexity" evidence="1">
    <location>
        <begin position="48"/>
        <end position="64"/>
    </location>
</feature>
<feature type="compositionally biased region" description="Basic and acidic residues" evidence="1">
    <location>
        <begin position="131"/>
        <end position="146"/>
    </location>
</feature>
<evidence type="ECO:0000313" key="3">
    <source>
        <dbReference type="Proteomes" id="UP000192578"/>
    </source>
</evidence>
<dbReference type="Proteomes" id="UP000192578">
    <property type="component" value="Unassembled WGS sequence"/>
</dbReference>